<name>A0AAD3H617_9STRA</name>
<dbReference type="PANTHER" id="PTHR10048">
    <property type="entry name" value="PHOSPHATIDYLINOSITOL KINASE"/>
    <property type="match status" value="1"/>
</dbReference>
<feature type="region of interest" description="Disordered" evidence="3">
    <location>
        <begin position="1102"/>
        <end position="1128"/>
    </location>
</feature>
<reference evidence="5 6" key="1">
    <citation type="journal article" date="2021" name="Sci. Rep.">
        <title>The genome of the diatom Chaetoceros tenuissimus carries an ancient integrated fragment of an extant virus.</title>
        <authorList>
            <person name="Hongo Y."/>
            <person name="Kimura K."/>
            <person name="Takaki Y."/>
            <person name="Yoshida Y."/>
            <person name="Baba S."/>
            <person name="Kobayashi G."/>
            <person name="Nagasaki K."/>
            <person name="Hano T."/>
            <person name="Tomaru Y."/>
        </authorList>
    </citation>
    <scope>NUCLEOTIDE SEQUENCE [LARGE SCALE GENOMIC DNA]</scope>
    <source>
        <strain evidence="5 6">NIES-3715</strain>
    </source>
</reference>
<feature type="compositionally biased region" description="Polar residues" evidence="3">
    <location>
        <begin position="1102"/>
        <end position="1113"/>
    </location>
</feature>
<feature type="compositionally biased region" description="Low complexity" evidence="3">
    <location>
        <begin position="943"/>
        <end position="953"/>
    </location>
</feature>
<protein>
    <submittedName>
        <fullName evidence="5">Phosphatidylinositol 4-kinase A</fullName>
    </submittedName>
</protein>
<dbReference type="Proteomes" id="UP001054902">
    <property type="component" value="Unassembled WGS sequence"/>
</dbReference>
<evidence type="ECO:0000313" key="6">
    <source>
        <dbReference type="Proteomes" id="UP001054902"/>
    </source>
</evidence>
<comment type="caution">
    <text evidence="5">The sequence shown here is derived from an EMBL/GenBank/DDBJ whole genome shotgun (WGS) entry which is preliminary data.</text>
</comment>
<dbReference type="GO" id="GO:0048015">
    <property type="term" value="P:phosphatidylinositol-mediated signaling"/>
    <property type="evidence" value="ECO:0007669"/>
    <property type="project" value="TreeGrafter"/>
</dbReference>
<dbReference type="GO" id="GO:0046854">
    <property type="term" value="P:phosphatidylinositol phosphate biosynthetic process"/>
    <property type="evidence" value="ECO:0007669"/>
    <property type="project" value="InterPro"/>
</dbReference>
<keyword evidence="6" id="KW-1185">Reference proteome</keyword>
<evidence type="ECO:0000313" key="5">
    <source>
        <dbReference type="EMBL" id="GFH51710.1"/>
    </source>
</evidence>
<dbReference type="InterPro" id="IPR015433">
    <property type="entry name" value="PI3/4_kinase"/>
</dbReference>
<dbReference type="Gene3D" id="3.30.1010.10">
    <property type="entry name" value="Phosphatidylinositol 3-kinase Catalytic Subunit, Chain A, domain 4"/>
    <property type="match status" value="1"/>
</dbReference>
<dbReference type="SUPFAM" id="SSF56112">
    <property type="entry name" value="Protein kinase-like (PK-like)"/>
    <property type="match status" value="1"/>
</dbReference>
<dbReference type="GO" id="GO:0016020">
    <property type="term" value="C:membrane"/>
    <property type="evidence" value="ECO:0007669"/>
    <property type="project" value="TreeGrafter"/>
</dbReference>
<dbReference type="CDD" id="cd05168">
    <property type="entry name" value="PI4Kc_III_beta"/>
    <property type="match status" value="1"/>
</dbReference>
<dbReference type="PROSITE" id="PS50290">
    <property type="entry name" value="PI3_4_KINASE_3"/>
    <property type="match status" value="1"/>
</dbReference>
<feature type="region of interest" description="Disordered" evidence="3">
    <location>
        <begin position="898"/>
        <end position="959"/>
    </location>
</feature>
<dbReference type="PANTHER" id="PTHR10048:SF22">
    <property type="entry name" value="PHOSPHATIDYLINOSITOL 4-KINASE BETA"/>
    <property type="match status" value="1"/>
</dbReference>
<feature type="region of interest" description="Disordered" evidence="3">
    <location>
        <begin position="186"/>
        <end position="207"/>
    </location>
</feature>
<keyword evidence="1" id="KW-0808">Transferase</keyword>
<dbReference type="InterPro" id="IPR036940">
    <property type="entry name" value="PI3/4_kinase_cat_sf"/>
</dbReference>
<evidence type="ECO:0000259" key="4">
    <source>
        <dbReference type="PROSITE" id="PS50290"/>
    </source>
</evidence>
<organism evidence="5 6">
    <name type="scientific">Chaetoceros tenuissimus</name>
    <dbReference type="NCBI Taxonomy" id="426638"/>
    <lineage>
        <taxon>Eukaryota</taxon>
        <taxon>Sar</taxon>
        <taxon>Stramenopiles</taxon>
        <taxon>Ochrophyta</taxon>
        <taxon>Bacillariophyta</taxon>
        <taxon>Coscinodiscophyceae</taxon>
        <taxon>Chaetocerotophycidae</taxon>
        <taxon>Chaetocerotales</taxon>
        <taxon>Chaetocerotaceae</taxon>
        <taxon>Chaetoceros</taxon>
    </lineage>
</organism>
<feature type="region of interest" description="Disordered" evidence="3">
    <location>
        <begin position="94"/>
        <end position="123"/>
    </location>
</feature>
<dbReference type="Gene3D" id="1.10.1070.11">
    <property type="entry name" value="Phosphatidylinositol 3-/4-kinase, catalytic domain"/>
    <property type="match status" value="1"/>
</dbReference>
<dbReference type="InterPro" id="IPR057754">
    <property type="entry name" value="PI4-kinase_beta/PIK1_cat"/>
</dbReference>
<dbReference type="PROSITE" id="PS00915">
    <property type="entry name" value="PI3_4_KINASE_1"/>
    <property type="match status" value="1"/>
</dbReference>
<dbReference type="InterPro" id="IPR011009">
    <property type="entry name" value="Kinase-like_dom_sf"/>
</dbReference>
<evidence type="ECO:0000256" key="2">
    <source>
        <dbReference type="ARBA" id="ARBA00022777"/>
    </source>
</evidence>
<gene>
    <name evidence="5" type="ORF">CTEN210_08186</name>
</gene>
<dbReference type="GO" id="GO:0005737">
    <property type="term" value="C:cytoplasm"/>
    <property type="evidence" value="ECO:0007669"/>
    <property type="project" value="TreeGrafter"/>
</dbReference>
<feature type="compositionally biased region" description="Polar residues" evidence="3">
    <location>
        <begin position="905"/>
        <end position="917"/>
    </location>
</feature>
<proteinExistence type="predicted"/>
<dbReference type="InterPro" id="IPR018936">
    <property type="entry name" value="PI3/4_kinase_CS"/>
</dbReference>
<keyword evidence="2" id="KW-0418">Kinase</keyword>
<evidence type="ECO:0000256" key="3">
    <source>
        <dbReference type="SAM" id="MobiDB-lite"/>
    </source>
</evidence>
<dbReference type="SMART" id="SM00146">
    <property type="entry name" value="PI3Kc"/>
    <property type="match status" value="1"/>
</dbReference>
<feature type="region of interest" description="Disordered" evidence="3">
    <location>
        <begin position="227"/>
        <end position="250"/>
    </location>
</feature>
<dbReference type="InterPro" id="IPR000403">
    <property type="entry name" value="PI3/4_kinase_cat_dom"/>
</dbReference>
<dbReference type="EMBL" id="BLLK01000045">
    <property type="protein sequence ID" value="GFH51710.1"/>
    <property type="molecule type" value="Genomic_DNA"/>
</dbReference>
<dbReference type="Pfam" id="PF00454">
    <property type="entry name" value="PI3_PI4_kinase"/>
    <property type="match status" value="1"/>
</dbReference>
<accession>A0AAD3H617</accession>
<feature type="domain" description="PI3K/PI4K catalytic" evidence="4">
    <location>
        <begin position="1199"/>
        <end position="1475"/>
    </location>
</feature>
<sequence>MSNFKPKRKYGACYGTLMKQHTAVSTPQNLSDFKAATDDKYTVATVSSAIEKNERSKCYEFCVLIGNTMTCYENMTAFRRGEHPSSEIRIVGASAWNPPQKASKGRRSLSPAPMSSGSVATANSNQTPTFRLLTHAGTHVYCTAQNVKDCEIWLSALHSGLEITYAGYEDTLTILKKLQQSPEGRIVSITDSENPVSSPKPPKSLRESDMSALEPLMFTPALVTQPRARYSSPSKTKSQQQGPSSPCGHNIAFMNPYDVDTSNVSKNHCVSCGRYPPENTIKSDPGTPLSQYGMENRVQICKPCCVGQGLLRHIHSLAGLYASDAHERVALMKGRELAVMTIEKVNKESGGFADNSQEKSESEALENIIMTPEMITGIREMVSSSNFSACRRRSSTLDKIAFKFESGVIGAAEFLEMLNDYSLEAIASSTSQTETIQMKKEALMVAGDMRAAIKLLHQNALPSSSGNGGIASSKSTEMLSCILEFFLDLCEQGDLSSLAFFWTQICQIHLQMLPATDSESLARVELMEDFLLTVCARHSIHLALELVWSCLADLEESIGTSAASPSCNRRRFALMRFVCELESLVFDLDGGWGGGRVSLREMYSPSDDQSKIIKHVIGLLQMHRRFSSHHLSRSVRLDKLNEEATKDDGDLISVAEGTDDSDAIEAAKRKFYIAKSAEYFSTQLMFCRRLGDIAEKLRFMEVDERAEALENELESFNASGRLGGDPLNHTCQGNEFINVLRIPKTEGHVFRSKERTPVLLLMEIRRDQNKLIEKEPILDTEVDDDTEVQNCAENELINFDTVETHHDENEDDCVENIACEDVASPTTPKVSHLKQVLQSPLSAESDTAESVAEVENLVSEKLKIALPDLDTSTLSFKTCNSKQVDEDDVQMDEIHIGGSDEFDNVNESPNEGLNSHFSEVEEDEEILLEQKKSASIESEESSSEGQSSQINQECESDDLSPMRKVSAFGSLRSSIGSSLHSTLSPDNLAAHGEGRRQVLTTMFTKGQRSNNLIARGVAPAARRAIQAMDRKRAQLLMNAELGEDEDHILDENFNDGEESNVDSKGSSVQVLLEEEECIEAIRLLLVQNSVALGKISPETAAQTLSAPSSSEMGNTHKRKNSQGETDAGDIDTRLAGCGTVSNAVLSALELWKQNLVSNAELLDLIQKDLQFNRLSLPGAENETRLKEDSAFWGRFAFGERWAEKKARIQASSVFGSEKGWDLTGVIIKSNDDLRQEAFAMQLIELCSEAFELAGLELWTYPYRILATGRSTGIIEMVRNSMSFDSLKKRPGYDEGGLLGHFKKMSEYAADPNEALKAAKKNFVTSLAAYSLLSYFFVFKDRHNGNLLLDTAGHVIHIDFGFIFGIAPGGSFSLEQSVPFKLTEEMIEVMDGLNSVLFSEFVTLFCCGFLALQAHWETFETIVGITCEGSTFKCFEGKDSNEITLKMKERFCPHLSKEETVSFAMDLIRQSCNATGTKQYDFFQYMSQGIAA</sequence>
<evidence type="ECO:0000256" key="1">
    <source>
        <dbReference type="ARBA" id="ARBA00022679"/>
    </source>
</evidence>
<feature type="compositionally biased region" description="Polar residues" evidence="3">
    <location>
        <begin position="231"/>
        <end position="244"/>
    </location>
</feature>
<feature type="compositionally biased region" description="Polar residues" evidence="3">
    <location>
        <begin position="113"/>
        <end position="123"/>
    </location>
</feature>
<dbReference type="GO" id="GO:0004430">
    <property type="term" value="F:1-phosphatidylinositol 4-kinase activity"/>
    <property type="evidence" value="ECO:0007669"/>
    <property type="project" value="TreeGrafter"/>
</dbReference>